<keyword evidence="4 7" id="KW-0547">Nucleotide-binding</keyword>
<dbReference type="SUPFAM" id="SSF52440">
    <property type="entry name" value="PreATP-grasp domain"/>
    <property type="match status" value="1"/>
</dbReference>
<comment type="catalytic activity">
    <reaction evidence="6">
        <text>N(6)-biotinyl-L-lysyl-[protein] + hydrogencarbonate + ATP = N(6)-carboxybiotinyl-L-lysyl-[protein] + ADP + phosphate + H(+)</text>
        <dbReference type="Rhea" id="RHEA:13501"/>
        <dbReference type="Rhea" id="RHEA-COMP:10505"/>
        <dbReference type="Rhea" id="RHEA-COMP:10506"/>
        <dbReference type="ChEBI" id="CHEBI:15378"/>
        <dbReference type="ChEBI" id="CHEBI:17544"/>
        <dbReference type="ChEBI" id="CHEBI:30616"/>
        <dbReference type="ChEBI" id="CHEBI:43474"/>
        <dbReference type="ChEBI" id="CHEBI:83144"/>
        <dbReference type="ChEBI" id="CHEBI:83145"/>
        <dbReference type="ChEBI" id="CHEBI:456216"/>
        <dbReference type="EC" id="6.3.4.14"/>
    </reaction>
</comment>
<feature type="domain" description="ATP-grasp" evidence="9">
    <location>
        <begin position="156"/>
        <end position="352"/>
    </location>
</feature>
<keyword evidence="5 7" id="KW-0067">ATP-binding</keyword>
<evidence type="ECO:0000259" key="10">
    <source>
        <dbReference type="PROSITE" id="PS50979"/>
    </source>
</evidence>
<dbReference type="PANTHER" id="PTHR48095">
    <property type="entry name" value="PYRUVATE CARBOXYLASE SUBUNIT A"/>
    <property type="match status" value="1"/>
</dbReference>
<dbReference type="RefSeq" id="WP_081715511.1">
    <property type="nucleotide sequence ID" value="NZ_AUBJ02000001.1"/>
</dbReference>
<feature type="region of interest" description="Disordered" evidence="8">
    <location>
        <begin position="1"/>
        <end position="37"/>
    </location>
</feature>
<reference evidence="11 12" key="2">
    <citation type="submission" date="2022-06" db="EMBL/GenBank/DDBJ databases">
        <title>Genomic Encyclopedia of Type Strains, Phase I: the one thousand microbial genomes (KMG-I) project.</title>
        <authorList>
            <person name="Kyrpides N."/>
        </authorList>
    </citation>
    <scope>NUCLEOTIDE SEQUENCE [LARGE SCALE GENOMIC DNA]</scope>
    <source>
        <strain evidence="11 12">DSM 43889</strain>
    </source>
</reference>
<dbReference type="PROSITE" id="PS50979">
    <property type="entry name" value="BC"/>
    <property type="match status" value="1"/>
</dbReference>
<dbReference type="Gene3D" id="3.30.470.20">
    <property type="entry name" value="ATP-grasp fold, B domain"/>
    <property type="match status" value="1"/>
</dbReference>
<accession>A0ABT1JGC9</accession>
<comment type="function">
    <text evidence="1">This protein is a component of the acetyl coenzyme A carboxylase complex; first, biotin carboxylase catalyzes the carboxylation of the carrier protein and then the transcarboxylase transfers the carboxyl group to form malonyl-CoA.</text>
</comment>
<evidence type="ECO:0000259" key="9">
    <source>
        <dbReference type="PROSITE" id="PS50975"/>
    </source>
</evidence>
<dbReference type="EMBL" id="AUBJ02000001">
    <property type="protein sequence ID" value="MCP2331228.1"/>
    <property type="molecule type" value="Genomic_DNA"/>
</dbReference>
<keyword evidence="12" id="KW-1185">Reference proteome</keyword>
<dbReference type="PANTHER" id="PTHR48095:SF2">
    <property type="entry name" value="BIOTIN CARBOXYLASE, CHLOROPLASTIC"/>
    <property type="match status" value="1"/>
</dbReference>
<dbReference type="PROSITE" id="PS50975">
    <property type="entry name" value="ATP_GRASP"/>
    <property type="match status" value="1"/>
</dbReference>
<dbReference type="InterPro" id="IPR011761">
    <property type="entry name" value="ATP-grasp"/>
</dbReference>
<organism evidence="11 12">
    <name type="scientific">Actinoalloteichus caeruleus DSM 43889</name>
    <dbReference type="NCBI Taxonomy" id="1120930"/>
    <lineage>
        <taxon>Bacteria</taxon>
        <taxon>Bacillati</taxon>
        <taxon>Actinomycetota</taxon>
        <taxon>Actinomycetes</taxon>
        <taxon>Pseudonocardiales</taxon>
        <taxon>Pseudonocardiaceae</taxon>
        <taxon>Actinoalloteichus</taxon>
        <taxon>Actinoalloteichus cyanogriseus</taxon>
    </lineage>
</organism>
<dbReference type="EC" id="6.3.4.14" evidence="2"/>
<protein>
    <recommendedName>
        <fullName evidence="2">biotin carboxylase</fullName>
        <ecNumber evidence="2">6.3.4.14</ecNumber>
    </recommendedName>
</protein>
<name>A0ABT1JGC9_ACTCY</name>
<gene>
    <name evidence="11" type="ORF">G443_001498</name>
</gene>
<evidence type="ECO:0000256" key="3">
    <source>
        <dbReference type="ARBA" id="ARBA00022598"/>
    </source>
</evidence>
<evidence type="ECO:0000256" key="2">
    <source>
        <dbReference type="ARBA" id="ARBA00013263"/>
    </source>
</evidence>
<dbReference type="Pfam" id="PF02786">
    <property type="entry name" value="CPSase_L_D2"/>
    <property type="match status" value="1"/>
</dbReference>
<evidence type="ECO:0000256" key="4">
    <source>
        <dbReference type="ARBA" id="ARBA00022741"/>
    </source>
</evidence>
<dbReference type="SUPFAM" id="SSF56059">
    <property type="entry name" value="Glutathione synthetase ATP-binding domain-like"/>
    <property type="match status" value="1"/>
</dbReference>
<evidence type="ECO:0000256" key="7">
    <source>
        <dbReference type="PROSITE-ProRule" id="PRU00409"/>
    </source>
</evidence>
<dbReference type="NCBIfam" id="NF006367">
    <property type="entry name" value="PRK08591.1"/>
    <property type="match status" value="1"/>
</dbReference>
<evidence type="ECO:0000313" key="11">
    <source>
        <dbReference type="EMBL" id="MCP2331228.1"/>
    </source>
</evidence>
<dbReference type="InterPro" id="IPR011764">
    <property type="entry name" value="Biotin_carboxylation_dom"/>
</dbReference>
<evidence type="ECO:0000256" key="5">
    <source>
        <dbReference type="ARBA" id="ARBA00022840"/>
    </source>
</evidence>
<evidence type="ECO:0000256" key="6">
    <source>
        <dbReference type="ARBA" id="ARBA00048600"/>
    </source>
</evidence>
<dbReference type="SMART" id="SM00878">
    <property type="entry name" value="Biotin_carb_C"/>
    <property type="match status" value="1"/>
</dbReference>
<evidence type="ECO:0000313" key="12">
    <source>
        <dbReference type="Proteomes" id="UP000791080"/>
    </source>
</evidence>
<dbReference type="Proteomes" id="UP000791080">
    <property type="component" value="Unassembled WGS sequence"/>
</dbReference>
<dbReference type="InterPro" id="IPR005481">
    <property type="entry name" value="BC-like_N"/>
</dbReference>
<dbReference type="InterPro" id="IPR005482">
    <property type="entry name" value="Biotin_COase_C"/>
</dbReference>
<dbReference type="InterPro" id="IPR016185">
    <property type="entry name" value="PreATP-grasp_dom_sf"/>
</dbReference>
<dbReference type="InterPro" id="IPR005479">
    <property type="entry name" value="CPAse_ATP-bd"/>
</dbReference>
<dbReference type="PROSITE" id="PS00866">
    <property type="entry name" value="CPSASE_1"/>
    <property type="match status" value="1"/>
</dbReference>
<keyword evidence="3" id="KW-0436">Ligase</keyword>
<dbReference type="InterPro" id="IPR051602">
    <property type="entry name" value="ACC_Biotin_Carboxylase"/>
</dbReference>
<dbReference type="Pfam" id="PF00289">
    <property type="entry name" value="Biotin_carb_N"/>
    <property type="match status" value="1"/>
</dbReference>
<dbReference type="InterPro" id="IPR011054">
    <property type="entry name" value="Rudment_hybrid_motif"/>
</dbReference>
<comment type="caution">
    <text evidence="11">The sequence shown here is derived from an EMBL/GenBank/DDBJ whole genome shotgun (WGS) entry which is preliminary data.</text>
</comment>
<dbReference type="SUPFAM" id="SSF51246">
    <property type="entry name" value="Rudiment single hybrid motif"/>
    <property type="match status" value="1"/>
</dbReference>
<evidence type="ECO:0000256" key="1">
    <source>
        <dbReference type="ARBA" id="ARBA00003761"/>
    </source>
</evidence>
<evidence type="ECO:0000256" key="8">
    <source>
        <dbReference type="SAM" id="MobiDB-lite"/>
    </source>
</evidence>
<feature type="domain" description="Biotin carboxylation" evidence="10">
    <location>
        <begin position="37"/>
        <end position="483"/>
    </location>
</feature>
<sequence>MGTSRTPSTEAPGVSGHTTPGGVAENGRPRPTGARPPFDTVLVANRGEIALRVIRSCRELGIRTVVAHSAADDDSAAVRAADASVRIGPGPSRRSYLYAPAVIEAALSTGAQAVHPGYGFLSEDPDFAEICADNGLVFVGPRPEVMAELGDKALARRRMAAAGLPVLPGTTEAVRGTDEIVEIASRIGFPLIIKASAGGGGRGMAVVRAADDLVPTYRATRAAARSTFGDDSVYVERYWDRARHVEVQVLADTHGTVLHLGERDCSVQRRHQKLVEESPAPGLSADLRSRLCEYAVRGARAVGYTGAGTFEFLVQGEEIAFIEMNCRIQVEHPVTEMVTGVDIVREQLMVAAGHPVSLSQREIVPRGVAVECRVNAEDPDLDFAPRPGLVSEFVPPGGPFVRVDTAAYPGWRVPTEYDSLLAKVVVWGPDRAQALSRMDRALDEFRVAGPGLRTTVGVLRRVLAEPTFRAGTHTTALLAGGVDRLPVVEPG</sequence>
<reference evidence="11 12" key="1">
    <citation type="submission" date="2013-07" db="EMBL/GenBank/DDBJ databases">
        <authorList>
            <consortium name="DOE Joint Genome Institute"/>
            <person name="Reeve W."/>
            <person name="Huntemann M."/>
            <person name="Han J."/>
            <person name="Chen A."/>
            <person name="Kyrpides N."/>
            <person name="Mavromatis K."/>
            <person name="Markowitz V."/>
            <person name="Palaniappan K."/>
            <person name="Ivanova N."/>
            <person name="Schaumberg A."/>
            <person name="Pati A."/>
            <person name="Liolios K."/>
            <person name="Nordberg H.P."/>
            <person name="Cantor M.N."/>
            <person name="Hua S.X."/>
            <person name="Woyke T."/>
        </authorList>
    </citation>
    <scope>NUCLEOTIDE SEQUENCE [LARGE SCALE GENOMIC DNA]</scope>
    <source>
        <strain evidence="11 12">DSM 43889</strain>
    </source>
</reference>
<dbReference type="Pfam" id="PF02785">
    <property type="entry name" value="Biotin_carb_C"/>
    <property type="match status" value="1"/>
</dbReference>
<proteinExistence type="predicted"/>